<dbReference type="InterPro" id="IPR039426">
    <property type="entry name" value="TonB-dep_rcpt-like"/>
</dbReference>
<evidence type="ECO:0000256" key="5">
    <source>
        <dbReference type="ARBA" id="ARBA00022692"/>
    </source>
</evidence>
<dbReference type="PANTHER" id="PTHR32552:SF81">
    <property type="entry name" value="TONB-DEPENDENT OUTER MEMBRANE RECEPTOR"/>
    <property type="match status" value="1"/>
</dbReference>
<feature type="chain" id="PRO_5046285138" evidence="13">
    <location>
        <begin position="27"/>
        <end position="773"/>
    </location>
</feature>
<keyword evidence="10 11" id="KW-0998">Cell outer membrane</keyword>
<evidence type="ECO:0000256" key="4">
    <source>
        <dbReference type="ARBA" id="ARBA00022496"/>
    </source>
</evidence>
<dbReference type="Proteomes" id="UP000765845">
    <property type="component" value="Unassembled WGS sequence"/>
</dbReference>
<keyword evidence="4" id="KW-0410">Iron transport</keyword>
<evidence type="ECO:0000256" key="6">
    <source>
        <dbReference type="ARBA" id="ARBA00023004"/>
    </source>
</evidence>
<dbReference type="Gene3D" id="2.40.170.20">
    <property type="entry name" value="TonB-dependent receptor, beta-barrel domain"/>
    <property type="match status" value="1"/>
</dbReference>
<evidence type="ECO:0000256" key="8">
    <source>
        <dbReference type="ARBA" id="ARBA00023077"/>
    </source>
</evidence>
<dbReference type="RefSeq" id="WP_168448507.1">
    <property type="nucleotide sequence ID" value="NZ_JAAWWK010000001.1"/>
</dbReference>
<evidence type="ECO:0000313" key="16">
    <source>
        <dbReference type="EMBL" id="NKI15958.1"/>
    </source>
</evidence>
<reference evidence="16 17" key="1">
    <citation type="submission" date="2020-04" db="EMBL/GenBank/DDBJ databases">
        <authorList>
            <person name="Yoon J."/>
        </authorList>
    </citation>
    <scope>NUCLEOTIDE SEQUENCE [LARGE SCALE GENOMIC DNA]</scope>
    <source>
        <strain evidence="16 17">KMU-166</strain>
    </source>
</reference>
<dbReference type="EMBL" id="JAAWWK010000001">
    <property type="protein sequence ID" value="NKI15958.1"/>
    <property type="molecule type" value="Genomic_DNA"/>
</dbReference>
<dbReference type="InterPro" id="IPR036942">
    <property type="entry name" value="Beta-barrel_TonB_sf"/>
</dbReference>
<keyword evidence="7" id="KW-0406">Ion transport</keyword>
<keyword evidence="6" id="KW-0408">Iron</keyword>
<evidence type="ECO:0000256" key="10">
    <source>
        <dbReference type="ARBA" id="ARBA00023237"/>
    </source>
</evidence>
<evidence type="ECO:0000256" key="12">
    <source>
        <dbReference type="RuleBase" id="RU003357"/>
    </source>
</evidence>
<sequence>MKPISNKYTKLALSSTLTLASSVAFSAPALEEVIVTAQKRSESIQDVPVSINAVSAETMAKNGISNLEEMSTLVPNLNISDSPDANIIMMRGLGSGAGNVSFEQSVGLYVDGIYAGRSPQFQIPFLDVQRVEVLRGPQGVIFGKNSIAGAISIHSARPSEEFEGIIQSSYEANYGSTTLTGILSGPALESAGLGARLVVSDTKDKSFVENHYNGEGPGEPDYASSAQAIRLLVDWAATENTLLWAKFEHSTVDEEGVKFQLIHRDPNTTQTDPILLPFTNNIIAAQEAAGEDYKFDTKNFADGQGNDSFLNQEASSFTLNAAHMMGEFEITYIGGYSEYDRMIAVDGDFSGSNLLVTNNNEDFEQVSHELRFTSPLGGRIDYMGGLYYLKRDLVLPNTNVDIDLQTQLPGGAGIAFTMVRDYFEFSEGYSGFFQATWNITDTFSATLGARRSFEEKSASAVQTLNDYRSEEPLTNPITLLVANASGTNNYNYGEQIRKEANTDGTFNLQWVVNDDVNLYFTHARATKGGGFNASDSSGNIDGFEYDEERARNYELGAKMELFDRRLRLNTAVFYTDFDDLQVSTFTGDDFIVGNAGSSVSKGAELELTFLATEEILLGVNAAVLRARYREFRGQCPTVQSEQSAECQASEDGLQDYRGRPLLAAPDTSASAFIDYTKAFDSLIFNVRLDAKFSDEYYFAPAQESTTLQEAYWKYNANIGLANIDNTWSVSLAALNLTDERTINFGGPQFLVPGSFFGNLEDPRMYAMNFRYAF</sequence>
<evidence type="ECO:0000256" key="1">
    <source>
        <dbReference type="ARBA" id="ARBA00004571"/>
    </source>
</evidence>
<organism evidence="16 17">
    <name type="scientific">Spongiibacter thalassae</name>
    <dbReference type="NCBI Taxonomy" id="2721624"/>
    <lineage>
        <taxon>Bacteria</taxon>
        <taxon>Pseudomonadati</taxon>
        <taxon>Pseudomonadota</taxon>
        <taxon>Gammaproteobacteria</taxon>
        <taxon>Cellvibrionales</taxon>
        <taxon>Spongiibacteraceae</taxon>
        <taxon>Spongiibacter</taxon>
    </lineage>
</organism>
<feature type="domain" description="TonB-dependent receptor-like beta-barrel" evidence="14">
    <location>
        <begin position="296"/>
        <end position="736"/>
    </location>
</feature>
<evidence type="ECO:0000256" key="13">
    <source>
        <dbReference type="SAM" id="SignalP"/>
    </source>
</evidence>
<dbReference type="Pfam" id="PF07715">
    <property type="entry name" value="Plug"/>
    <property type="match status" value="1"/>
</dbReference>
<evidence type="ECO:0000313" key="17">
    <source>
        <dbReference type="Proteomes" id="UP000765845"/>
    </source>
</evidence>
<evidence type="ECO:0000259" key="15">
    <source>
        <dbReference type="Pfam" id="PF07715"/>
    </source>
</evidence>
<evidence type="ECO:0000256" key="11">
    <source>
        <dbReference type="PROSITE-ProRule" id="PRU01360"/>
    </source>
</evidence>
<dbReference type="SUPFAM" id="SSF56935">
    <property type="entry name" value="Porins"/>
    <property type="match status" value="1"/>
</dbReference>
<dbReference type="InterPro" id="IPR000531">
    <property type="entry name" value="Beta-barrel_TonB"/>
</dbReference>
<comment type="caution">
    <text evidence="16">The sequence shown here is derived from an EMBL/GenBank/DDBJ whole genome shotgun (WGS) entry which is preliminary data.</text>
</comment>
<accession>A0ABX1G9X5</accession>
<keyword evidence="17" id="KW-1185">Reference proteome</keyword>
<proteinExistence type="inferred from homology"/>
<keyword evidence="9 11" id="KW-0472">Membrane</keyword>
<evidence type="ECO:0000256" key="3">
    <source>
        <dbReference type="ARBA" id="ARBA00022452"/>
    </source>
</evidence>
<comment type="subcellular location">
    <subcellularLocation>
        <location evidence="1 11">Cell outer membrane</location>
        <topology evidence="1 11">Multi-pass membrane protein</topology>
    </subcellularLocation>
</comment>
<evidence type="ECO:0000259" key="14">
    <source>
        <dbReference type="Pfam" id="PF00593"/>
    </source>
</evidence>
<comment type="similarity">
    <text evidence="11 12">Belongs to the TonB-dependent receptor family.</text>
</comment>
<dbReference type="InterPro" id="IPR012910">
    <property type="entry name" value="Plug_dom"/>
</dbReference>
<dbReference type="PANTHER" id="PTHR32552">
    <property type="entry name" value="FERRICHROME IRON RECEPTOR-RELATED"/>
    <property type="match status" value="1"/>
</dbReference>
<protein>
    <submittedName>
        <fullName evidence="16">TonB-dependent receptor</fullName>
    </submittedName>
</protein>
<evidence type="ECO:0000256" key="2">
    <source>
        <dbReference type="ARBA" id="ARBA00022448"/>
    </source>
</evidence>
<dbReference type="PROSITE" id="PS52016">
    <property type="entry name" value="TONB_DEPENDENT_REC_3"/>
    <property type="match status" value="1"/>
</dbReference>
<keyword evidence="13" id="KW-0732">Signal</keyword>
<keyword evidence="16" id="KW-0675">Receptor</keyword>
<evidence type="ECO:0000256" key="7">
    <source>
        <dbReference type="ARBA" id="ARBA00023065"/>
    </source>
</evidence>
<dbReference type="Pfam" id="PF00593">
    <property type="entry name" value="TonB_dep_Rec_b-barrel"/>
    <property type="match status" value="1"/>
</dbReference>
<feature type="domain" description="TonB-dependent receptor plug" evidence="15">
    <location>
        <begin position="44"/>
        <end position="150"/>
    </location>
</feature>
<evidence type="ECO:0000256" key="9">
    <source>
        <dbReference type="ARBA" id="ARBA00023136"/>
    </source>
</evidence>
<keyword evidence="2 11" id="KW-0813">Transport</keyword>
<keyword evidence="8 12" id="KW-0798">TonB box</keyword>
<keyword evidence="3 11" id="KW-1134">Transmembrane beta strand</keyword>
<gene>
    <name evidence="16" type="ORF">HCU74_00870</name>
</gene>
<feature type="signal peptide" evidence="13">
    <location>
        <begin position="1"/>
        <end position="26"/>
    </location>
</feature>
<name>A0ABX1G9X5_9GAMM</name>
<keyword evidence="5 11" id="KW-0812">Transmembrane</keyword>